<evidence type="ECO:0000313" key="2">
    <source>
        <dbReference type="EMBL" id="KIM55181.1"/>
    </source>
</evidence>
<feature type="compositionally biased region" description="Polar residues" evidence="1">
    <location>
        <begin position="490"/>
        <end position="505"/>
    </location>
</feature>
<gene>
    <name evidence="2" type="ORF">SCLCIDRAFT_30519</name>
</gene>
<dbReference type="Proteomes" id="UP000053989">
    <property type="component" value="Unassembled WGS sequence"/>
</dbReference>
<evidence type="ECO:0000256" key="1">
    <source>
        <dbReference type="SAM" id="MobiDB-lite"/>
    </source>
</evidence>
<dbReference type="InParanoid" id="A0A0C3DGJ1"/>
<feature type="compositionally biased region" description="Low complexity" evidence="1">
    <location>
        <begin position="30"/>
        <end position="43"/>
    </location>
</feature>
<reference evidence="3" key="2">
    <citation type="submission" date="2015-01" db="EMBL/GenBank/DDBJ databases">
        <title>Evolutionary Origins and Diversification of the Mycorrhizal Mutualists.</title>
        <authorList>
            <consortium name="DOE Joint Genome Institute"/>
            <consortium name="Mycorrhizal Genomics Consortium"/>
            <person name="Kohler A."/>
            <person name="Kuo A."/>
            <person name="Nagy L.G."/>
            <person name="Floudas D."/>
            <person name="Copeland A."/>
            <person name="Barry K.W."/>
            <person name="Cichocki N."/>
            <person name="Veneault-Fourrey C."/>
            <person name="LaButti K."/>
            <person name="Lindquist E.A."/>
            <person name="Lipzen A."/>
            <person name="Lundell T."/>
            <person name="Morin E."/>
            <person name="Murat C."/>
            <person name="Riley R."/>
            <person name="Ohm R."/>
            <person name="Sun H."/>
            <person name="Tunlid A."/>
            <person name="Henrissat B."/>
            <person name="Grigoriev I.V."/>
            <person name="Hibbett D.S."/>
            <person name="Martin F."/>
        </authorList>
    </citation>
    <scope>NUCLEOTIDE SEQUENCE [LARGE SCALE GENOMIC DNA]</scope>
    <source>
        <strain evidence="3">Foug A</strain>
    </source>
</reference>
<name>A0A0C3DGJ1_9AGAM</name>
<evidence type="ECO:0000313" key="3">
    <source>
        <dbReference type="Proteomes" id="UP000053989"/>
    </source>
</evidence>
<feature type="compositionally biased region" description="Polar residues" evidence="1">
    <location>
        <begin position="358"/>
        <end position="372"/>
    </location>
</feature>
<feature type="compositionally biased region" description="Low complexity" evidence="1">
    <location>
        <begin position="457"/>
        <end position="489"/>
    </location>
</feature>
<organism evidence="2 3">
    <name type="scientific">Scleroderma citrinum Foug A</name>
    <dbReference type="NCBI Taxonomy" id="1036808"/>
    <lineage>
        <taxon>Eukaryota</taxon>
        <taxon>Fungi</taxon>
        <taxon>Dikarya</taxon>
        <taxon>Basidiomycota</taxon>
        <taxon>Agaricomycotina</taxon>
        <taxon>Agaricomycetes</taxon>
        <taxon>Agaricomycetidae</taxon>
        <taxon>Boletales</taxon>
        <taxon>Sclerodermatineae</taxon>
        <taxon>Sclerodermataceae</taxon>
        <taxon>Scleroderma</taxon>
    </lineage>
</organism>
<feature type="region of interest" description="Disordered" evidence="1">
    <location>
        <begin position="358"/>
        <end position="512"/>
    </location>
</feature>
<protein>
    <submittedName>
        <fullName evidence="2">Uncharacterized protein</fullName>
    </submittedName>
</protein>
<feature type="compositionally biased region" description="Polar residues" evidence="1">
    <location>
        <begin position="234"/>
        <end position="244"/>
    </location>
</feature>
<feature type="compositionally biased region" description="Pro residues" evidence="1">
    <location>
        <begin position="214"/>
        <end position="231"/>
    </location>
</feature>
<sequence length="644" mass="68611">MAVVLSSPASILLHPSRSPLLAVPQFPPLSSSAASSSSASSSSDLHRTYSSRRIRFAPLPEPRHDDQCYINEDDDAQCSDESHPDISQDASDSDQSDDLALDTKHTIIDVHVPAPPVDPAPAPQSSSSVPPVSRAGKLLRSLPFFHRPTPSPHAPSSASHPRDASAPHPPSTTTPSSGSPVPVPGTRRPLHISTEDVRGSLPFFRRSANSPRGRSPPPPPTTSPGSTPPPSVFYRTTSRASVQSCPAAENKGDKEAQHGRRSSSLLPGAGGGRHSASTKMISSPLARPSTAPNGNAGGKRKHIRLLNGRVYGAKRRQAPANLFESARDEPEFVEWGYGGMGSVKASRDVCSAVWKSLHSNNRPPLSPANTAATAVPSDAAGRRRMTQAAPECGMGHVRVGGGDEDDGSGLAWVKRRKEAREREAREKAEREAREREALESEKEPRRSGESGNASMRSTSSSSGTTVTTLTTAAGTELSSPVTSTRTSVTDLSSSSETKPVQQDPNDITPRASENQHHVLTTLLNPLHDQKMDGGEVPSPVESDHASPAGSQDDEDEEEELDKRRKTSIGARIEKVSRHHGVGGGGGGGVDPWDGLFVRHSTVVDTTSSRWVHTHRIVPRSIASAYFGLYVHDAPRPLQTPLFVN</sequence>
<dbReference type="STRING" id="1036808.A0A0C3DGJ1"/>
<proteinExistence type="predicted"/>
<dbReference type="AlphaFoldDB" id="A0A0C3DGJ1"/>
<dbReference type="HOGENOM" id="CLU_425234_0_0_1"/>
<feature type="compositionally biased region" description="Low complexity" evidence="1">
    <location>
        <begin position="123"/>
        <end position="133"/>
    </location>
</feature>
<dbReference type="OrthoDB" id="3363386at2759"/>
<feature type="compositionally biased region" description="Low complexity" evidence="1">
    <location>
        <begin position="173"/>
        <end position="186"/>
    </location>
</feature>
<reference evidence="2 3" key="1">
    <citation type="submission" date="2014-04" db="EMBL/GenBank/DDBJ databases">
        <authorList>
            <consortium name="DOE Joint Genome Institute"/>
            <person name="Kuo A."/>
            <person name="Kohler A."/>
            <person name="Nagy L.G."/>
            <person name="Floudas D."/>
            <person name="Copeland A."/>
            <person name="Barry K.W."/>
            <person name="Cichocki N."/>
            <person name="Veneault-Fourrey C."/>
            <person name="LaButti K."/>
            <person name="Lindquist E.A."/>
            <person name="Lipzen A."/>
            <person name="Lundell T."/>
            <person name="Morin E."/>
            <person name="Murat C."/>
            <person name="Sun H."/>
            <person name="Tunlid A."/>
            <person name="Henrissat B."/>
            <person name="Grigoriev I.V."/>
            <person name="Hibbett D.S."/>
            <person name="Martin F."/>
            <person name="Nordberg H.P."/>
            <person name="Cantor M.N."/>
            <person name="Hua S.X."/>
        </authorList>
    </citation>
    <scope>NUCLEOTIDE SEQUENCE [LARGE SCALE GENOMIC DNA]</scope>
    <source>
        <strain evidence="2 3">Foug A</strain>
    </source>
</reference>
<keyword evidence="3" id="KW-1185">Reference proteome</keyword>
<feature type="compositionally biased region" description="Basic and acidic residues" evidence="1">
    <location>
        <begin position="418"/>
        <end position="448"/>
    </location>
</feature>
<feature type="region of interest" description="Disordered" evidence="1">
    <location>
        <begin position="527"/>
        <end position="590"/>
    </location>
</feature>
<feature type="region of interest" description="Disordered" evidence="1">
    <location>
        <begin position="111"/>
        <end position="300"/>
    </location>
</feature>
<feature type="compositionally biased region" description="Pro residues" evidence="1">
    <location>
        <begin position="113"/>
        <end position="122"/>
    </location>
</feature>
<accession>A0A0C3DGJ1</accession>
<dbReference type="EMBL" id="KN822139">
    <property type="protein sequence ID" value="KIM55181.1"/>
    <property type="molecule type" value="Genomic_DNA"/>
</dbReference>
<feature type="region of interest" description="Disordered" evidence="1">
    <location>
        <begin position="22"/>
        <end position="99"/>
    </location>
</feature>